<comment type="caution">
    <text evidence="2">The sequence shown here is derived from an EMBL/GenBank/DDBJ whole genome shotgun (WGS) entry which is preliminary data.</text>
</comment>
<dbReference type="VEuPathDB" id="AmoebaDB:EHI8A_237830"/>
<reference evidence="2 3" key="1">
    <citation type="submission" date="2016-05" db="EMBL/GenBank/DDBJ databases">
        <title>First whole genome sequencing of Entamoeba histolytica HM1:IMSS-clone-6.</title>
        <authorList>
            <person name="Mukherjee Avik.K."/>
            <person name="Izumyama S."/>
            <person name="Nakada-Tsukui K."/>
            <person name="Nozaki T."/>
        </authorList>
    </citation>
    <scope>NUCLEOTIDE SEQUENCE [LARGE SCALE GENOMIC DNA]</scope>
    <source>
        <strain evidence="2 3">HM1:IMSS clone 6</strain>
    </source>
</reference>
<dbReference type="GO" id="GO:0005634">
    <property type="term" value="C:nucleus"/>
    <property type="evidence" value="ECO:0007669"/>
    <property type="project" value="TreeGrafter"/>
</dbReference>
<dbReference type="EMBL" id="BDEQ01000001">
    <property type="protein sequence ID" value="GAT94947.1"/>
    <property type="molecule type" value="Genomic_DNA"/>
</dbReference>
<dbReference type="VEuPathDB" id="AmoebaDB:EHI_107330"/>
<dbReference type="VEuPathDB" id="AmoebaDB:EHI5A_207080"/>
<dbReference type="PANTHER" id="PTHR13261:SF0">
    <property type="entry name" value="BRCA2 AND CDKN1A-INTERACTING PROTEIN"/>
    <property type="match status" value="1"/>
</dbReference>
<dbReference type="VEuPathDB" id="AmoebaDB:EHI7A_199970"/>
<dbReference type="PANTHER" id="PTHR13261">
    <property type="entry name" value="BRCA2 AND CDKN1A INTERACTING PROTEIN"/>
    <property type="match status" value="1"/>
</dbReference>
<dbReference type="AlphaFoldDB" id="A0A5K1U554"/>
<protein>
    <recommendedName>
        <fullName evidence="4">Protein BCP1</fullName>
    </recommendedName>
</protein>
<accession>A0A5K1U554</accession>
<evidence type="ECO:0000313" key="2">
    <source>
        <dbReference type="EMBL" id="GAT94947.1"/>
    </source>
</evidence>
<evidence type="ECO:0000313" key="3">
    <source>
        <dbReference type="Proteomes" id="UP000078387"/>
    </source>
</evidence>
<gene>
    <name evidence="2" type="ORF">CL6EHI_107330</name>
</gene>
<dbReference type="VEuPathDB" id="AmoebaDB:KM1_300340"/>
<dbReference type="OMA" id="CVKGLDE"/>
<proteinExistence type="inferred from homology"/>
<dbReference type="Proteomes" id="UP000078387">
    <property type="component" value="Unassembled WGS sequence"/>
</dbReference>
<organism evidence="2 3">
    <name type="scientific">Entamoeba histolytica</name>
    <dbReference type="NCBI Taxonomy" id="5759"/>
    <lineage>
        <taxon>Eukaryota</taxon>
        <taxon>Amoebozoa</taxon>
        <taxon>Evosea</taxon>
        <taxon>Archamoebae</taxon>
        <taxon>Mastigamoebida</taxon>
        <taxon>Entamoebidae</taxon>
        <taxon>Entamoeba</taxon>
    </lineage>
</organism>
<evidence type="ECO:0008006" key="4">
    <source>
        <dbReference type="Google" id="ProtNLM"/>
    </source>
</evidence>
<comment type="similarity">
    <text evidence="1">Belongs to the BCP1 family.</text>
</comment>
<dbReference type="InterPro" id="IPR025602">
    <property type="entry name" value="BCP1_family"/>
</dbReference>
<dbReference type="Pfam" id="PF13862">
    <property type="entry name" value="BCCIP"/>
    <property type="match status" value="1"/>
</dbReference>
<evidence type="ECO:0000256" key="1">
    <source>
        <dbReference type="ARBA" id="ARBA00006781"/>
    </source>
</evidence>
<name>A0A5K1U554_ENTHI</name>
<sequence>MKRRARNAMEEEELEENTFVPVETDEGDDAMEEINVDIFLENQSENDYLEIKNFLLHSPLKYTGINLRTLTDILIKTEIGSVIKNSDNDTYGLAIPVDFESLKVDGIYDDFCKYTINAFKQYNQEKLDFVQKVLSGEAGRRMLIVNERMVNCPSDLNSLLHNTIYEEIGIYDTEHHITQPVNYYVIAASCVKGLDDDDGNNDDEEQTVIRRKKKIHVSDELEYLLMENQIYSKFAEAGVVVSVSSKDRWTLPGKVKDFISIMIINSKQISNILKEITDAFGTSKFTEEK</sequence>